<protein>
    <submittedName>
        <fullName evidence="2">Endonuclease/exonuclease/phosphatase family protein</fullName>
    </submittedName>
</protein>
<keyword evidence="3" id="KW-1185">Reference proteome</keyword>
<gene>
    <name evidence="2" type="ORF">ACFQVD_12745</name>
</gene>
<dbReference type="InterPro" id="IPR005135">
    <property type="entry name" value="Endo/exonuclease/phosphatase"/>
</dbReference>
<dbReference type="Proteomes" id="UP001596514">
    <property type="component" value="Unassembled WGS sequence"/>
</dbReference>
<accession>A0ABW2SY27</accession>
<dbReference type="PANTHER" id="PTHR43250:SF2">
    <property type="entry name" value="EXODEOXYRIBONUCLEASE III"/>
    <property type="match status" value="1"/>
</dbReference>
<sequence length="275" mass="29693">MGGAGHQQLSFSPPEAQHGVLPGQVRVLTLNVQHASPSRSRRQADWLAGQDADVVVLTEVTPGGHSIAQELSERGFSVHLADGGSDYLTVVASRIGKQEPVPEVRPGHLPHRCAAVRIHLDDGLTVGVVGLYVPSRGPRERRNVDKRAFQNAVVELLPDMAGELAVTGPVVIAGDLNVVERGHRPHHTVFGTWEYEFYAAFAAAGYGDAFRHCHPDGLDHSWYGRRSGEGYRFDHIFSSPVAAVVDCRYVHEPRTTGLSDHAAMTATLAVPASTL</sequence>
<dbReference type="GO" id="GO:0004519">
    <property type="term" value="F:endonuclease activity"/>
    <property type="evidence" value="ECO:0007669"/>
    <property type="project" value="UniProtKB-KW"/>
</dbReference>
<dbReference type="Gene3D" id="3.60.10.10">
    <property type="entry name" value="Endonuclease/exonuclease/phosphatase"/>
    <property type="match status" value="1"/>
</dbReference>
<evidence type="ECO:0000313" key="3">
    <source>
        <dbReference type="Proteomes" id="UP001596514"/>
    </source>
</evidence>
<organism evidence="2 3">
    <name type="scientific">Streptosporangium amethystogenes subsp. fukuiense</name>
    <dbReference type="NCBI Taxonomy" id="698418"/>
    <lineage>
        <taxon>Bacteria</taxon>
        <taxon>Bacillati</taxon>
        <taxon>Actinomycetota</taxon>
        <taxon>Actinomycetes</taxon>
        <taxon>Streptosporangiales</taxon>
        <taxon>Streptosporangiaceae</taxon>
        <taxon>Streptosporangium</taxon>
    </lineage>
</organism>
<dbReference type="InterPro" id="IPR036691">
    <property type="entry name" value="Endo/exonu/phosph_ase_sf"/>
</dbReference>
<name>A0ABW2SY27_9ACTN</name>
<dbReference type="RefSeq" id="WP_343961067.1">
    <property type="nucleotide sequence ID" value="NZ_BAAAGK010000002.1"/>
</dbReference>
<evidence type="ECO:0000259" key="1">
    <source>
        <dbReference type="Pfam" id="PF03372"/>
    </source>
</evidence>
<dbReference type="SUPFAM" id="SSF56219">
    <property type="entry name" value="DNase I-like"/>
    <property type="match status" value="1"/>
</dbReference>
<keyword evidence="2" id="KW-0540">Nuclease</keyword>
<dbReference type="PANTHER" id="PTHR43250">
    <property type="entry name" value="EXODEOXYRIBONUCLEASE III"/>
    <property type="match status" value="1"/>
</dbReference>
<dbReference type="InterPro" id="IPR037493">
    <property type="entry name" value="ExoIII-like"/>
</dbReference>
<evidence type="ECO:0000313" key="2">
    <source>
        <dbReference type="EMBL" id="MFC7600964.1"/>
    </source>
</evidence>
<keyword evidence="2" id="KW-0255">Endonuclease</keyword>
<comment type="caution">
    <text evidence="2">The sequence shown here is derived from an EMBL/GenBank/DDBJ whole genome shotgun (WGS) entry which is preliminary data.</text>
</comment>
<dbReference type="Pfam" id="PF03372">
    <property type="entry name" value="Exo_endo_phos"/>
    <property type="match status" value="1"/>
</dbReference>
<proteinExistence type="predicted"/>
<dbReference type="EMBL" id="JBHTEE010000001">
    <property type="protein sequence ID" value="MFC7600964.1"/>
    <property type="molecule type" value="Genomic_DNA"/>
</dbReference>
<feature type="domain" description="Endonuclease/exonuclease/phosphatase" evidence="1">
    <location>
        <begin position="28"/>
        <end position="261"/>
    </location>
</feature>
<reference evidence="3" key="1">
    <citation type="journal article" date="2019" name="Int. J. Syst. Evol. Microbiol.">
        <title>The Global Catalogue of Microorganisms (GCM) 10K type strain sequencing project: providing services to taxonomists for standard genome sequencing and annotation.</title>
        <authorList>
            <consortium name="The Broad Institute Genomics Platform"/>
            <consortium name="The Broad Institute Genome Sequencing Center for Infectious Disease"/>
            <person name="Wu L."/>
            <person name="Ma J."/>
        </authorList>
    </citation>
    <scope>NUCLEOTIDE SEQUENCE [LARGE SCALE GENOMIC DNA]</scope>
    <source>
        <strain evidence="3">JCM 10083</strain>
    </source>
</reference>
<keyword evidence="2" id="KW-0378">Hydrolase</keyword>